<organism evidence="1 2">
    <name type="scientific">Williamsia sterculiae</name>
    <dbReference type="NCBI Taxonomy" id="1344003"/>
    <lineage>
        <taxon>Bacteria</taxon>
        <taxon>Bacillati</taxon>
        <taxon>Actinomycetota</taxon>
        <taxon>Actinomycetes</taxon>
        <taxon>Mycobacteriales</taxon>
        <taxon>Nocardiaceae</taxon>
        <taxon>Williamsia</taxon>
    </lineage>
</organism>
<keyword evidence="2" id="KW-1185">Reference proteome</keyword>
<sequence length="66" mass="6989">MVRNSDPAGAAVGDPITVIAVDGSRWHGVIVAIRHSPISYGEVRLNGVNSKIALPLSAIQHYRTIA</sequence>
<gene>
    <name evidence="1" type="ORF">SAMN05445060_2365</name>
</gene>
<evidence type="ECO:0000313" key="2">
    <source>
        <dbReference type="Proteomes" id="UP000186218"/>
    </source>
</evidence>
<dbReference type="Proteomes" id="UP000186218">
    <property type="component" value="Unassembled WGS sequence"/>
</dbReference>
<evidence type="ECO:0000313" key="1">
    <source>
        <dbReference type="EMBL" id="SIS04901.1"/>
    </source>
</evidence>
<reference evidence="1 2" key="1">
    <citation type="submission" date="2017-01" db="EMBL/GenBank/DDBJ databases">
        <authorList>
            <person name="Mah S.A."/>
            <person name="Swanson W.J."/>
            <person name="Moy G.W."/>
            <person name="Vacquier V.D."/>
        </authorList>
    </citation>
    <scope>NUCLEOTIDE SEQUENCE [LARGE SCALE GENOMIC DNA]</scope>
    <source>
        <strain evidence="1 2">CPCC 203464</strain>
    </source>
</reference>
<protein>
    <submittedName>
        <fullName evidence="1">Uncharacterized protein</fullName>
    </submittedName>
</protein>
<dbReference type="STRING" id="1344003.SAMN05445060_2365"/>
<dbReference type="AlphaFoldDB" id="A0A1N7FX42"/>
<name>A0A1N7FX42_9NOCA</name>
<proteinExistence type="predicted"/>
<dbReference type="EMBL" id="FTNT01000006">
    <property type="protein sequence ID" value="SIS04901.1"/>
    <property type="molecule type" value="Genomic_DNA"/>
</dbReference>
<accession>A0A1N7FX42</accession>